<comment type="caution">
    <text evidence="1">The sequence shown here is derived from an EMBL/GenBank/DDBJ whole genome shotgun (WGS) entry which is preliminary data.</text>
</comment>
<dbReference type="Proteomes" id="UP001157440">
    <property type="component" value="Unassembled WGS sequence"/>
</dbReference>
<proteinExistence type="predicted"/>
<sequence>MSDHVDIAWIRDRLASSAGISDAQAGELIHAAMIKGALRAVAAHATRRPESSAAHHTDEDFSEEDFVIPQVFWASVQVSWHDRHPYFRFFHKRQVWLTSSLAVDRPAAVAFLRANDPLLAIEIVQPVAAPAEQGPRIALQKSKGGRPAKYDWAMAGGALAGHMHGTGIQEGSKLKAFMLDWFRVEQGQTPDERDVERFVAAAISAFGRAVSEG</sequence>
<gene>
    <name evidence="1" type="ORF">GCM10007890_59960</name>
</gene>
<evidence type="ECO:0000313" key="2">
    <source>
        <dbReference type="Proteomes" id="UP001157440"/>
    </source>
</evidence>
<protein>
    <submittedName>
        <fullName evidence="1">Uncharacterized protein</fullName>
    </submittedName>
</protein>
<reference evidence="2" key="1">
    <citation type="journal article" date="2019" name="Int. J. Syst. Evol. Microbiol.">
        <title>The Global Catalogue of Microorganisms (GCM) 10K type strain sequencing project: providing services to taxonomists for standard genome sequencing and annotation.</title>
        <authorList>
            <consortium name="The Broad Institute Genomics Platform"/>
            <consortium name="The Broad Institute Genome Sequencing Center for Infectious Disease"/>
            <person name="Wu L."/>
            <person name="Ma J."/>
        </authorList>
    </citation>
    <scope>NUCLEOTIDE SEQUENCE [LARGE SCALE GENOMIC DNA]</scope>
    <source>
        <strain evidence="2">NBRC 103632</strain>
    </source>
</reference>
<organism evidence="1 2">
    <name type="scientific">Methylobacterium tardum</name>
    <dbReference type="NCBI Taxonomy" id="374432"/>
    <lineage>
        <taxon>Bacteria</taxon>
        <taxon>Pseudomonadati</taxon>
        <taxon>Pseudomonadota</taxon>
        <taxon>Alphaproteobacteria</taxon>
        <taxon>Hyphomicrobiales</taxon>
        <taxon>Methylobacteriaceae</taxon>
        <taxon>Methylobacterium</taxon>
    </lineage>
</organism>
<evidence type="ECO:0000313" key="1">
    <source>
        <dbReference type="EMBL" id="GLS73981.1"/>
    </source>
</evidence>
<dbReference type="AlphaFoldDB" id="A0AA37TQP1"/>
<dbReference type="EMBL" id="BSPL01000033">
    <property type="protein sequence ID" value="GLS73981.1"/>
    <property type="molecule type" value="Genomic_DNA"/>
</dbReference>
<accession>A0AA37TQP1</accession>
<name>A0AA37TQP1_9HYPH</name>
<dbReference type="RefSeq" id="WP_238195423.1">
    <property type="nucleotide sequence ID" value="NZ_BPQZ01000005.1"/>
</dbReference>
<keyword evidence="2" id="KW-1185">Reference proteome</keyword>